<feature type="domain" description="ABC transmembrane type-1" evidence="7">
    <location>
        <begin position="50"/>
        <end position="350"/>
    </location>
</feature>
<keyword evidence="3 6" id="KW-0812">Transmembrane</keyword>
<dbReference type="InterPro" id="IPR050835">
    <property type="entry name" value="ABC_transporter_sub-D"/>
</dbReference>
<dbReference type="InterPro" id="IPR027417">
    <property type="entry name" value="P-loop_NTPase"/>
</dbReference>
<dbReference type="PANTHER" id="PTHR11384:SF59">
    <property type="entry name" value="LYSOSOMAL COBALAMIN TRANSPORTER ABCD4"/>
    <property type="match status" value="1"/>
</dbReference>
<reference evidence="9" key="1">
    <citation type="submission" date="2017-02" db="EMBL/GenBank/DDBJ databases">
        <authorList>
            <person name="Daims H."/>
        </authorList>
    </citation>
    <scope>NUCLEOTIDE SEQUENCE [LARGE SCALE GENOMIC DNA]</scope>
</reference>
<evidence type="ECO:0000256" key="5">
    <source>
        <dbReference type="ARBA" id="ARBA00023136"/>
    </source>
</evidence>
<evidence type="ECO:0000256" key="6">
    <source>
        <dbReference type="SAM" id="Phobius"/>
    </source>
</evidence>
<evidence type="ECO:0000256" key="1">
    <source>
        <dbReference type="ARBA" id="ARBA00004651"/>
    </source>
</evidence>
<evidence type="ECO:0000256" key="4">
    <source>
        <dbReference type="ARBA" id="ARBA00022989"/>
    </source>
</evidence>
<keyword evidence="9" id="KW-1185">Reference proteome</keyword>
<dbReference type="Gene3D" id="1.20.1560.10">
    <property type="entry name" value="ABC transporter type 1, transmembrane domain"/>
    <property type="match status" value="1"/>
</dbReference>
<protein>
    <submittedName>
        <fullName evidence="8">ABC-type transport system, permease and ATPase component</fullName>
    </submittedName>
</protein>
<sequence>MSLIGECRIFSIFRQGVTMWGQDNFLMQFVKLAGPFWNSENKFVIRKNTLLLIALTVAQIGIAVIITEWNAALFDALEQRSMTGLMTQIGSLVLIFIASITITTMHLIVKRRLLIDWRLWLTEKVIAKWMHKGRHYQITFMSKTDHDNPDGRIAEDIRIATEEAIAMAHSLFYSVLLLGSFTKILWTLSDTVVFDMGFGSISVAGYLVWIAVIYSVFASILGWWMAKPLTAATNFRQAEEANYRYDLIKAQENSQAIALIQGEDNEQKRFLNAFQAIIDTYQQQTAAWKQIQIFTSGYSVASMALPILVAAPRYIVGAISLGTLMQSVQAFGHMVSALSWPVNNMAQIAKWRASVERVLGLVKALDELDFDIACLNSHQICVEKSEKPVLKLDNVTIANLDGETISSTINDEIKIGERVLISGETATGAKLFQAIAGLWPWGSGHIEVPADEALFFMPPRPYLPTGSLYAAICYPKNIASCSRTDLEKLLKKVELKYLVKQLDQVESWGQLLSREQQQRLGVVRVLLHRPDWIFIQEALDSLTPDGEIQMMTLLDKELPQSAILSITNQPTAEAFHQRKLNI</sequence>
<organism evidence="8 9">
    <name type="scientific">Crenothrix polyspora</name>
    <dbReference type="NCBI Taxonomy" id="360316"/>
    <lineage>
        <taxon>Bacteria</taxon>
        <taxon>Pseudomonadati</taxon>
        <taxon>Pseudomonadota</taxon>
        <taxon>Gammaproteobacteria</taxon>
        <taxon>Methylococcales</taxon>
        <taxon>Crenotrichaceae</taxon>
        <taxon>Crenothrix</taxon>
    </lineage>
</organism>
<evidence type="ECO:0000313" key="9">
    <source>
        <dbReference type="Proteomes" id="UP000195442"/>
    </source>
</evidence>
<dbReference type="GO" id="GO:0005524">
    <property type="term" value="F:ATP binding"/>
    <property type="evidence" value="ECO:0007669"/>
    <property type="project" value="InterPro"/>
</dbReference>
<dbReference type="Proteomes" id="UP000195442">
    <property type="component" value="Unassembled WGS sequence"/>
</dbReference>
<feature type="transmembrane region" description="Helical" evidence="6">
    <location>
        <begin position="50"/>
        <end position="69"/>
    </location>
</feature>
<evidence type="ECO:0000256" key="3">
    <source>
        <dbReference type="ARBA" id="ARBA00022692"/>
    </source>
</evidence>
<evidence type="ECO:0000313" key="8">
    <source>
        <dbReference type="EMBL" id="SJM89352.1"/>
    </source>
</evidence>
<dbReference type="InterPro" id="IPR036640">
    <property type="entry name" value="ABC1_TM_sf"/>
</dbReference>
<name>A0A1R4GZG8_9GAMM</name>
<dbReference type="EMBL" id="FUKJ01000017">
    <property type="protein sequence ID" value="SJM89352.1"/>
    <property type="molecule type" value="Genomic_DNA"/>
</dbReference>
<dbReference type="Gene3D" id="3.40.50.300">
    <property type="entry name" value="P-loop containing nucleotide triphosphate hydrolases"/>
    <property type="match status" value="1"/>
</dbReference>
<proteinExistence type="predicted"/>
<evidence type="ECO:0000259" key="7">
    <source>
        <dbReference type="PROSITE" id="PS50929"/>
    </source>
</evidence>
<comment type="subcellular location">
    <subcellularLocation>
        <location evidence="1">Cell membrane</location>
        <topology evidence="1">Multi-pass membrane protein</topology>
    </subcellularLocation>
</comment>
<dbReference type="GO" id="GO:0140359">
    <property type="term" value="F:ABC-type transporter activity"/>
    <property type="evidence" value="ECO:0007669"/>
    <property type="project" value="InterPro"/>
</dbReference>
<evidence type="ECO:0000256" key="2">
    <source>
        <dbReference type="ARBA" id="ARBA00022448"/>
    </source>
</evidence>
<dbReference type="InterPro" id="IPR011527">
    <property type="entry name" value="ABC1_TM_dom"/>
</dbReference>
<keyword evidence="4 6" id="KW-1133">Transmembrane helix</keyword>
<keyword evidence="2" id="KW-0813">Transport</keyword>
<dbReference type="GO" id="GO:0005886">
    <property type="term" value="C:plasma membrane"/>
    <property type="evidence" value="ECO:0007669"/>
    <property type="project" value="UniProtKB-SubCell"/>
</dbReference>
<dbReference type="PANTHER" id="PTHR11384">
    <property type="entry name" value="ATP-BINDING CASSETTE, SUB-FAMILY D MEMBER"/>
    <property type="match status" value="1"/>
</dbReference>
<gene>
    <name evidence="8" type="ORF">CRENPOLYSF2_1130023</name>
</gene>
<feature type="transmembrane region" description="Helical" evidence="6">
    <location>
        <begin position="164"/>
        <end position="186"/>
    </location>
</feature>
<dbReference type="AlphaFoldDB" id="A0A1R4GZG8"/>
<dbReference type="SUPFAM" id="SSF90123">
    <property type="entry name" value="ABC transporter transmembrane region"/>
    <property type="match status" value="1"/>
</dbReference>
<dbReference type="RefSeq" id="WP_306298206.1">
    <property type="nucleotide sequence ID" value="NZ_FUKJ01000017.1"/>
</dbReference>
<feature type="transmembrane region" description="Helical" evidence="6">
    <location>
        <begin position="89"/>
        <end position="109"/>
    </location>
</feature>
<feature type="transmembrane region" description="Helical" evidence="6">
    <location>
        <begin position="206"/>
        <end position="226"/>
    </location>
</feature>
<accession>A0A1R4GZG8</accession>
<keyword evidence="5 6" id="KW-0472">Membrane</keyword>
<dbReference type="PROSITE" id="PS50929">
    <property type="entry name" value="ABC_TM1F"/>
    <property type="match status" value="1"/>
</dbReference>
<dbReference type="SUPFAM" id="SSF52540">
    <property type="entry name" value="P-loop containing nucleoside triphosphate hydrolases"/>
    <property type="match status" value="1"/>
</dbReference>
<dbReference type="Pfam" id="PF06472">
    <property type="entry name" value="ABC_membrane_2"/>
    <property type="match status" value="1"/>
</dbReference>